<reference evidence="2" key="1">
    <citation type="journal article" date="2019" name="Int. J. Syst. Evol. Microbiol.">
        <title>The Global Catalogue of Microorganisms (GCM) 10K type strain sequencing project: providing services to taxonomists for standard genome sequencing and annotation.</title>
        <authorList>
            <consortium name="The Broad Institute Genomics Platform"/>
            <consortium name="The Broad Institute Genome Sequencing Center for Infectious Disease"/>
            <person name="Wu L."/>
            <person name="Ma J."/>
        </authorList>
    </citation>
    <scope>NUCLEOTIDE SEQUENCE [LARGE SCALE GENOMIC DNA]</scope>
    <source>
        <strain evidence="2">JCM 10303</strain>
    </source>
</reference>
<keyword evidence="2" id="KW-1185">Reference proteome</keyword>
<evidence type="ECO:0000313" key="2">
    <source>
        <dbReference type="Proteomes" id="UP001500729"/>
    </source>
</evidence>
<evidence type="ECO:0000313" key="1">
    <source>
        <dbReference type="EMBL" id="GAA0541003.1"/>
    </source>
</evidence>
<organism evidence="1 2">
    <name type="scientific">Saccharopolyspora erythraea</name>
    <name type="common">Streptomyces erythraeus</name>
    <dbReference type="NCBI Taxonomy" id="1836"/>
    <lineage>
        <taxon>Bacteria</taxon>
        <taxon>Bacillati</taxon>
        <taxon>Actinomycetota</taxon>
        <taxon>Actinomycetes</taxon>
        <taxon>Pseudonocardiales</taxon>
        <taxon>Pseudonocardiaceae</taxon>
        <taxon>Saccharopolyspora</taxon>
    </lineage>
</organism>
<name>A0ABP3NCI2_SACER</name>
<accession>A0ABP3NCI2</accession>
<proteinExistence type="predicted"/>
<gene>
    <name evidence="1" type="ORF">GCM10009533_45060</name>
</gene>
<protein>
    <submittedName>
        <fullName evidence="1">Uncharacterized protein</fullName>
    </submittedName>
</protein>
<dbReference type="EMBL" id="BAAAGS010000032">
    <property type="protein sequence ID" value="GAA0541003.1"/>
    <property type="molecule type" value="Genomic_DNA"/>
</dbReference>
<comment type="caution">
    <text evidence="1">The sequence shown here is derived from an EMBL/GenBank/DDBJ whole genome shotgun (WGS) entry which is preliminary data.</text>
</comment>
<dbReference type="Proteomes" id="UP001500729">
    <property type="component" value="Unassembled WGS sequence"/>
</dbReference>
<sequence>MTGGPVSVLAVERMGQPVPVGDQAAHRGGIAAGRIPQYGSEMSGGTWVGNQHFDDMNNIIDCTRNRGRTVNEWSLALDQNHNPHNGGCDVCTGLVTVHNGDHRHGDLHVERHTRRVTAQRRMSRR</sequence>